<keyword evidence="2" id="KW-1185">Reference proteome</keyword>
<organism evidence="1 2">
    <name type="scientific">Xylaria curta</name>
    <dbReference type="NCBI Taxonomy" id="42375"/>
    <lineage>
        <taxon>Eukaryota</taxon>
        <taxon>Fungi</taxon>
        <taxon>Dikarya</taxon>
        <taxon>Ascomycota</taxon>
        <taxon>Pezizomycotina</taxon>
        <taxon>Sordariomycetes</taxon>
        <taxon>Xylariomycetidae</taxon>
        <taxon>Xylariales</taxon>
        <taxon>Xylariaceae</taxon>
        <taxon>Xylaria</taxon>
    </lineage>
</organism>
<dbReference type="EMBL" id="JAPDGR010000416">
    <property type="protein sequence ID" value="KAJ2990462.1"/>
    <property type="molecule type" value="Genomic_DNA"/>
</dbReference>
<evidence type="ECO:0000313" key="2">
    <source>
        <dbReference type="Proteomes" id="UP001143856"/>
    </source>
</evidence>
<proteinExistence type="predicted"/>
<comment type="caution">
    <text evidence="1">The sequence shown here is derived from an EMBL/GenBank/DDBJ whole genome shotgun (WGS) entry which is preliminary data.</text>
</comment>
<dbReference type="Proteomes" id="UP001143856">
    <property type="component" value="Unassembled WGS sequence"/>
</dbReference>
<reference evidence="1" key="1">
    <citation type="submission" date="2022-10" db="EMBL/GenBank/DDBJ databases">
        <title>Genome Sequence of Xylaria curta.</title>
        <authorList>
            <person name="Buettner E."/>
        </authorList>
    </citation>
    <scope>NUCLEOTIDE SEQUENCE</scope>
    <source>
        <strain evidence="1">Babe10</strain>
    </source>
</reference>
<name>A0ACC1PEH1_9PEZI</name>
<gene>
    <name evidence="1" type="ORF">NUW58_g2937</name>
</gene>
<protein>
    <submittedName>
        <fullName evidence="1">Uncharacterized protein</fullName>
    </submittedName>
</protein>
<sequence length="125" mass="13741">MQFSITHTTTALVAALLMMAPVTGSAMPGSLQHQAPETRALDFQVKFWTTSSCKNSGPVREYNANTCLELGEKAHAVSIVSKKLGCWIRRYKSSDCSGAWDNDVDSQIDRCYDTGAAWNSLKFLC</sequence>
<accession>A0ACC1PEH1</accession>
<evidence type="ECO:0000313" key="1">
    <source>
        <dbReference type="EMBL" id="KAJ2990462.1"/>
    </source>
</evidence>